<dbReference type="SMART" id="SM00575">
    <property type="entry name" value="ZnF_PMZ"/>
    <property type="match status" value="1"/>
</dbReference>
<dbReference type="EMBL" id="JADFTS010000004">
    <property type="protein sequence ID" value="KAF9611549.1"/>
    <property type="molecule type" value="Genomic_DNA"/>
</dbReference>
<evidence type="ECO:0000256" key="6">
    <source>
        <dbReference type="RuleBase" id="RU367018"/>
    </source>
</evidence>
<comment type="function">
    <text evidence="6">Putative transcription activator involved in regulating light control of development.</text>
</comment>
<accession>A0A835I6L6</accession>
<comment type="similarity">
    <text evidence="1 6">Belongs to the FHY3/FAR1 family.</text>
</comment>
<comment type="subcellular location">
    <subcellularLocation>
        <location evidence="6">Nucleus</location>
    </subcellularLocation>
</comment>
<organism evidence="8 9">
    <name type="scientific">Coptis chinensis</name>
    <dbReference type="NCBI Taxonomy" id="261450"/>
    <lineage>
        <taxon>Eukaryota</taxon>
        <taxon>Viridiplantae</taxon>
        <taxon>Streptophyta</taxon>
        <taxon>Embryophyta</taxon>
        <taxon>Tracheophyta</taxon>
        <taxon>Spermatophyta</taxon>
        <taxon>Magnoliopsida</taxon>
        <taxon>Ranunculales</taxon>
        <taxon>Ranunculaceae</taxon>
        <taxon>Coptidoideae</taxon>
        <taxon>Coptis</taxon>
    </lineage>
</organism>
<dbReference type="InterPro" id="IPR006564">
    <property type="entry name" value="Znf_PMZ"/>
</dbReference>
<evidence type="ECO:0000313" key="8">
    <source>
        <dbReference type="EMBL" id="KAF9611549.1"/>
    </source>
</evidence>
<reference evidence="8 9" key="1">
    <citation type="submission" date="2020-10" db="EMBL/GenBank/DDBJ databases">
        <title>The Coptis chinensis genome and diversification of protoberbering-type alkaloids.</title>
        <authorList>
            <person name="Wang B."/>
            <person name="Shu S."/>
            <person name="Song C."/>
            <person name="Liu Y."/>
        </authorList>
    </citation>
    <scope>NUCLEOTIDE SEQUENCE [LARGE SCALE GENOMIC DNA]</scope>
    <source>
        <strain evidence="8">HL-2020</strain>
        <tissue evidence="8">Leaf</tissue>
    </source>
</reference>
<keyword evidence="3 5" id="KW-0863">Zinc-finger</keyword>
<protein>
    <recommendedName>
        <fullName evidence="6">Protein FAR1-RELATED SEQUENCE</fullName>
    </recommendedName>
</protein>
<evidence type="ECO:0000313" key="9">
    <source>
        <dbReference type="Proteomes" id="UP000631114"/>
    </source>
</evidence>
<dbReference type="InterPro" id="IPR007527">
    <property type="entry name" value="Znf_SWIM"/>
</dbReference>
<feature type="domain" description="SWIM-type" evidence="7">
    <location>
        <begin position="38"/>
        <end position="74"/>
    </location>
</feature>
<dbReference type="PANTHER" id="PTHR31669">
    <property type="entry name" value="PROTEIN FAR1-RELATED SEQUENCE 10-RELATED"/>
    <property type="match status" value="1"/>
</dbReference>
<evidence type="ECO:0000256" key="3">
    <source>
        <dbReference type="ARBA" id="ARBA00022771"/>
    </source>
</evidence>
<name>A0A835I6L6_9MAGN</name>
<keyword evidence="9" id="KW-1185">Reference proteome</keyword>
<dbReference type="OrthoDB" id="1927586at2759"/>
<dbReference type="GO" id="GO:0006355">
    <property type="term" value="P:regulation of DNA-templated transcription"/>
    <property type="evidence" value="ECO:0007669"/>
    <property type="project" value="UniProtKB-UniRule"/>
</dbReference>
<dbReference type="InterPro" id="IPR031052">
    <property type="entry name" value="FHY3/FAR1"/>
</dbReference>
<comment type="caution">
    <text evidence="8">The sequence shown here is derived from an EMBL/GenBank/DDBJ whole genome shotgun (WGS) entry which is preliminary data.</text>
</comment>
<keyword evidence="4 6" id="KW-0862">Zinc</keyword>
<keyword evidence="6" id="KW-0539">Nucleus</keyword>
<evidence type="ECO:0000259" key="7">
    <source>
        <dbReference type="PROSITE" id="PS50966"/>
    </source>
</evidence>
<dbReference type="GO" id="GO:0008270">
    <property type="term" value="F:zinc ion binding"/>
    <property type="evidence" value="ECO:0007669"/>
    <property type="project" value="UniProtKB-UniRule"/>
</dbReference>
<dbReference type="AlphaFoldDB" id="A0A835I6L6"/>
<keyword evidence="2 6" id="KW-0479">Metal-binding</keyword>
<dbReference type="Proteomes" id="UP000631114">
    <property type="component" value="Unassembled WGS sequence"/>
</dbReference>
<dbReference type="PANTHER" id="PTHR31669:SF179">
    <property type="entry name" value="PROTEIN FAR1-RELATED SEQUENCE 5"/>
    <property type="match status" value="1"/>
</dbReference>
<gene>
    <name evidence="8" type="ORF">IFM89_032949</name>
</gene>
<dbReference type="PROSITE" id="PS50966">
    <property type="entry name" value="ZF_SWIM"/>
    <property type="match status" value="1"/>
</dbReference>
<dbReference type="GO" id="GO:0005634">
    <property type="term" value="C:nucleus"/>
    <property type="evidence" value="ECO:0007669"/>
    <property type="project" value="UniProtKB-SubCell"/>
</dbReference>
<evidence type="ECO:0000256" key="4">
    <source>
        <dbReference type="ARBA" id="ARBA00022833"/>
    </source>
</evidence>
<proteinExistence type="inferred from homology"/>
<evidence type="ECO:0000256" key="2">
    <source>
        <dbReference type="ARBA" id="ARBA00022723"/>
    </source>
</evidence>
<evidence type="ECO:0000256" key="5">
    <source>
        <dbReference type="PROSITE-ProRule" id="PRU00325"/>
    </source>
</evidence>
<evidence type="ECO:0000256" key="1">
    <source>
        <dbReference type="ARBA" id="ARBA00005889"/>
    </source>
</evidence>
<sequence length="167" mass="19375">MFQDQFVQSISYRHKKIEENGSKVVYNVWREDYERSVRTVTFDSSNITAKCSYQLFEFAGYLCRHVLKIFLVEDVRKLPTHYIIKRWTRDAKLGSIIDAHGEEMQADCHETVTITYSKLCQEAINIATKGSTSKEMYLVTIQILQNARKEVEAAYKQMSIGSNKDSV</sequence>